<keyword evidence="1" id="KW-0472">Membrane</keyword>
<dbReference type="EMBL" id="DS231696">
    <property type="protein sequence ID" value="KNA94544.1"/>
    <property type="molecule type" value="Genomic_DNA"/>
</dbReference>
<dbReference type="AlphaFoldDB" id="A0A0J9U6I0"/>
<name>A0A0J9U6I0_FUSO4</name>
<dbReference type="KEGG" id="fox:FOXG_17894"/>
<dbReference type="GeneID" id="28958600"/>
<dbReference type="VEuPathDB" id="FungiDB:FOXG_17894"/>
<keyword evidence="1" id="KW-0812">Transmembrane</keyword>
<dbReference type="Proteomes" id="UP000009097">
    <property type="component" value="Unassembled WGS sequence"/>
</dbReference>
<dbReference type="OrthoDB" id="5062663at2759"/>
<reference evidence="2" key="1">
    <citation type="submission" date="2007-04" db="EMBL/GenBank/DDBJ databases">
        <authorList>
            <consortium name="The Broad Institute Genome Sequencing Platform"/>
            <person name="Birren B."/>
            <person name="Lander E."/>
            <person name="Galagan J."/>
            <person name="Nusbaum C."/>
            <person name="Devon K."/>
            <person name="Ma L.-J."/>
            <person name="Jaffe D."/>
            <person name="Butler J."/>
            <person name="Alvarez P."/>
            <person name="Gnerre S."/>
            <person name="Grabherr M."/>
            <person name="Kleber M."/>
            <person name="Mauceli E."/>
            <person name="Brockman W."/>
            <person name="MacCallum I.A."/>
            <person name="Young S."/>
            <person name="LaButti K."/>
            <person name="DeCaprio D."/>
            <person name="Crawford M."/>
            <person name="Koehrsen M."/>
            <person name="Engels R."/>
            <person name="Montgomery P."/>
            <person name="Pearson M."/>
            <person name="Howarth C."/>
            <person name="Larson L."/>
            <person name="White J."/>
            <person name="O'Leary S."/>
            <person name="Kodira C."/>
            <person name="Zeng Q."/>
            <person name="Yandava C."/>
            <person name="Alvarado L."/>
            <person name="Kistler C."/>
            <person name="Shim W.-B."/>
            <person name="Kang S."/>
            <person name="Woloshuk C."/>
        </authorList>
    </citation>
    <scope>NUCLEOTIDE SEQUENCE</scope>
    <source>
        <strain evidence="2">4287</strain>
    </source>
</reference>
<dbReference type="RefSeq" id="XP_018232590.1">
    <property type="nucleotide sequence ID" value="XM_018397903.1"/>
</dbReference>
<evidence type="ECO:0000313" key="2">
    <source>
        <dbReference type="EMBL" id="KNA94544.1"/>
    </source>
</evidence>
<evidence type="ECO:0000313" key="3">
    <source>
        <dbReference type="Proteomes" id="UP000009097"/>
    </source>
</evidence>
<reference evidence="2" key="2">
    <citation type="journal article" date="2010" name="Nature">
        <title>Comparative genomics reveals mobile pathogenicity chromosomes in Fusarium.</title>
        <authorList>
            <person name="Ma L.J."/>
            <person name="van der Does H.C."/>
            <person name="Borkovich K.A."/>
            <person name="Coleman J.J."/>
            <person name="Daboussi M.J."/>
            <person name="Di Pietro A."/>
            <person name="Dufresne M."/>
            <person name="Freitag M."/>
            <person name="Grabherr M."/>
            <person name="Henrissat B."/>
            <person name="Houterman P.M."/>
            <person name="Kang S."/>
            <person name="Shim W.B."/>
            <person name="Woloshuk C."/>
            <person name="Xie X."/>
            <person name="Xu J.R."/>
            <person name="Antoniw J."/>
            <person name="Baker S.E."/>
            <person name="Bluhm B.H."/>
            <person name="Breakspear A."/>
            <person name="Brown D.W."/>
            <person name="Butchko R.A."/>
            <person name="Chapman S."/>
            <person name="Coulson R."/>
            <person name="Coutinho P.M."/>
            <person name="Danchin E.G."/>
            <person name="Diener A."/>
            <person name="Gale L.R."/>
            <person name="Gardiner D.M."/>
            <person name="Goff S."/>
            <person name="Hammond-Kosack K.E."/>
            <person name="Hilburn K."/>
            <person name="Hua-Van A."/>
            <person name="Jonkers W."/>
            <person name="Kazan K."/>
            <person name="Kodira C.D."/>
            <person name="Koehrsen M."/>
            <person name="Kumar L."/>
            <person name="Lee Y.H."/>
            <person name="Li L."/>
            <person name="Manners J.M."/>
            <person name="Miranda-Saavedra D."/>
            <person name="Mukherjee M."/>
            <person name="Park G."/>
            <person name="Park J."/>
            <person name="Park S.Y."/>
            <person name="Proctor R.H."/>
            <person name="Regev A."/>
            <person name="Ruiz-Roldan M.C."/>
            <person name="Sain D."/>
            <person name="Sakthikumar S."/>
            <person name="Sykes S."/>
            <person name="Schwartz D.C."/>
            <person name="Turgeon B.G."/>
            <person name="Wapinski I."/>
            <person name="Yoder O."/>
            <person name="Young S."/>
            <person name="Zeng Q."/>
            <person name="Zhou S."/>
            <person name="Galagan J."/>
            <person name="Cuomo C.A."/>
            <person name="Kistler H.C."/>
            <person name="Rep M."/>
        </authorList>
    </citation>
    <scope>NUCLEOTIDE SEQUENCE [LARGE SCALE GENOMIC DNA]</scope>
    <source>
        <strain evidence="2">4287</strain>
    </source>
</reference>
<protein>
    <submittedName>
        <fullName evidence="2">Uncharacterized protein</fullName>
    </submittedName>
</protein>
<sequence length="85" mass="9142">MNHNRGAYSNTLVLNGSGQYPENLSMSAAAVVPPSSAVWMLAAIGNLVSLAWSPYRIGKYFNDFAPPLVNSPNDELQLKTFPAST</sequence>
<gene>
    <name evidence="2" type="ORF">FOXG_17894</name>
</gene>
<feature type="transmembrane region" description="Helical" evidence="1">
    <location>
        <begin position="36"/>
        <end position="55"/>
    </location>
</feature>
<proteinExistence type="predicted"/>
<accession>A0A0J9U6I0</accession>
<keyword evidence="1" id="KW-1133">Transmembrane helix</keyword>
<evidence type="ECO:0000256" key="1">
    <source>
        <dbReference type="SAM" id="Phobius"/>
    </source>
</evidence>
<organism evidence="2 3">
    <name type="scientific">Fusarium oxysporum f. sp. lycopersici (strain 4287 / CBS 123668 / FGSC 9935 / NRRL 34936)</name>
    <name type="common">Fusarium vascular wilt of tomato</name>
    <dbReference type="NCBI Taxonomy" id="426428"/>
    <lineage>
        <taxon>Eukaryota</taxon>
        <taxon>Fungi</taxon>
        <taxon>Dikarya</taxon>
        <taxon>Ascomycota</taxon>
        <taxon>Pezizomycotina</taxon>
        <taxon>Sordariomycetes</taxon>
        <taxon>Hypocreomycetidae</taxon>
        <taxon>Hypocreales</taxon>
        <taxon>Nectriaceae</taxon>
        <taxon>Fusarium</taxon>
        <taxon>Fusarium oxysporum species complex</taxon>
    </lineage>
</organism>